<comment type="caution">
    <text evidence="2">The sequence shown here is derived from an EMBL/GenBank/DDBJ whole genome shotgun (WGS) entry which is preliminary data.</text>
</comment>
<dbReference type="Pfam" id="PF13924">
    <property type="entry name" value="Lipocalin_5"/>
    <property type="match status" value="1"/>
</dbReference>
<evidence type="ECO:0000313" key="2">
    <source>
        <dbReference type="EMBL" id="KWW21781.1"/>
    </source>
</evidence>
<evidence type="ECO:0000259" key="1">
    <source>
        <dbReference type="Pfam" id="PF13924"/>
    </source>
</evidence>
<reference evidence="2 3" key="1">
    <citation type="submission" date="2015-11" db="EMBL/GenBank/DDBJ databases">
        <title>Genome Sequence of Bacillus simplex strain VanAntwerpen2.</title>
        <authorList>
            <person name="Couger M.B."/>
        </authorList>
    </citation>
    <scope>NUCLEOTIDE SEQUENCE [LARGE SCALE GENOMIC DNA]</scope>
    <source>
        <strain evidence="2 3">VanAntwerpen02</strain>
    </source>
</reference>
<proteinExistence type="predicted"/>
<keyword evidence="3" id="KW-1185">Reference proteome</keyword>
<dbReference type="Proteomes" id="UP000064189">
    <property type="component" value="Unassembled WGS sequence"/>
</dbReference>
<evidence type="ECO:0000313" key="3">
    <source>
        <dbReference type="Proteomes" id="UP000064189"/>
    </source>
</evidence>
<accession>A0A125QSI0</accession>
<dbReference type="EMBL" id="LNNH01000010">
    <property type="protein sequence ID" value="KWW21781.1"/>
    <property type="molecule type" value="Genomic_DNA"/>
</dbReference>
<gene>
    <name evidence="2" type="ORF">AS888_04570</name>
</gene>
<sequence>MEKSMREQVIGTWALVSYETQDAAGNTIYPLGKDAKGFIMYNPDGYMSAQLMASGRPAYKSGDLHTGTPEEMAEAAHGYLAYSGPFEVDEEKQELTHHMDVSMNPTWLDQAQPRLAKIEGDHVVIYNALHPEDKLIWKKVAKH</sequence>
<feature type="domain" description="Lipocalin-like" evidence="1">
    <location>
        <begin position="10"/>
        <end position="137"/>
    </location>
</feature>
<name>A0A125QSI0_9BACI</name>
<dbReference type="InterPro" id="IPR024311">
    <property type="entry name" value="Lipocalin-like"/>
</dbReference>
<organism evidence="2 3">
    <name type="scientific">Peribacillus simplex</name>
    <dbReference type="NCBI Taxonomy" id="1478"/>
    <lineage>
        <taxon>Bacteria</taxon>
        <taxon>Bacillati</taxon>
        <taxon>Bacillota</taxon>
        <taxon>Bacilli</taxon>
        <taxon>Bacillales</taxon>
        <taxon>Bacillaceae</taxon>
        <taxon>Peribacillus</taxon>
    </lineage>
</organism>
<dbReference type="RefSeq" id="WP_061140782.1">
    <property type="nucleotide sequence ID" value="NZ_LNNH01000010.1"/>
</dbReference>
<dbReference type="AlphaFoldDB" id="A0A125QSI0"/>
<protein>
    <recommendedName>
        <fullName evidence="1">Lipocalin-like domain-containing protein</fullName>
    </recommendedName>
</protein>